<evidence type="ECO:0000256" key="3">
    <source>
        <dbReference type="ARBA" id="ARBA00022723"/>
    </source>
</evidence>
<accession>A0A7C2V9B6</accession>
<keyword evidence="2" id="KW-0808">Transferase</keyword>
<dbReference type="PANTHER" id="PTHR43281:SF1">
    <property type="entry name" value="FARNESYL DIPHOSPHATE SYNTHASE"/>
    <property type="match status" value="1"/>
</dbReference>
<dbReference type="GO" id="GO:0046872">
    <property type="term" value="F:metal ion binding"/>
    <property type="evidence" value="ECO:0007669"/>
    <property type="project" value="UniProtKB-KW"/>
</dbReference>
<comment type="caution">
    <text evidence="6">The sequence shown here is derived from an EMBL/GenBank/DDBJ whole genome shotgun (WGS) entry which is preliminary data.</text>
</comment>
<keyword evidence="3" id="KW-0479">Metal-binding</keyword>
<protein>
    <submittedName>
        <fullName evidence="6">Polyprenyl synthetase family protein</fullName>
    </submittedName>
</protein>
<evidence type="ECO:0000256" key="4">
    <source>
        <dbReference type="ARBA" id="ARBA00022842"/>
    </source>
</evidence>
<dbReference type="InterPro" id="IPR008949">
    <property type="entry name" value="Isoprenoid_synthase_dom_sf"/>
</dbReference>
<organism evidence="6">
    <name type="scientific">Ignisphaera aggregans</name>
    <dbReference type="NCBI Taxonomy" id="334771"/>
    <lineage>
        <taxon>Archaea</taxon>
        <taxon>Thermoproteota</taxon>
        <taxon>Thermoprotei</taxon>
        <taxon>Desulfurococcales</taxon>
        <taxon>Desulfurococcaceae</taxon>
        <taxon>Ignisphaera</taxon>
    </lineage>
</organism>
<gene>
    <name evidence="6" type="ORF">ENO77_02070</name>
</gene>
<evidence type="ECO:0000256" key="2">
    <source>
        <dbReference type="ARBA" id="ARBA00022679"/>
    </source>
</evidence>
<dbReference type="PANTHER" id="PTHR43281">
    <property type="entry name" value="FARNESYL DIPHOSPHATE SYNTHASE"/>
    <property type="match status" value="1"/>
</dbReference>
<keyword evidence="4" id="KW-0460">Magnesium</keyword>
<dbReference type="InterPro" id="IPR000092">
    <property type="entry name" value="Polyprenyl_synt"/>
</dbReference>
<dbReference type="AlphaFoldDB" id="A0A7C2V9B6"/>
<dbReference type="Pfam" id="PF00348">
    <property type="entry name" value="polyprenyl_synt"/>
    <property type="match status" value="1"/>
</dbReference>
<dbReference type="SUPFAM" id="SSF48576">
    <property type="entry name" value="Terpenoid synthases"/>
    <property type="match status" value="1"/>
</dbReference>
<evidence type="ECO:0000256" key="5">
    <source>
        <dbReference type="ARBA" id="ARBA00023229"/>
    </source>
</evidence>
<dbReference type="PROSITE" id="PS00723">
    <property type="entry name" value="POLYPRENYL_SYNTHASE_1"/>
    <property type="match status" value="1"/>
</dbReference>
<dbReference type="GO" id="GO:0004659">
    <property type="term" value="F:prenyltransferase activity"/>
    <property type="evidence" value="ECO:0007669"/>
    <property type="project" value="InterPro"/>
</dbReference>
<evidence type="ECO:0000313" key="6">
    <source>
        <dbReference type="EMBL" id="HEW52946.1"/>
    </source>
</evidence>
<proteinExistence type="predicted"/>
<keyword evidence="5" id="KW-0414">Isoprene biosynthesis</keyword>
<evidence type="ECO:0000256" key="1">
    <source>
        <dbReference type="ARBA" id="ARBA00001946"/>
    </source>
</evidence>
<dbReference type="EMBL" id="DSGT01000006">
    <property type="protein sequence ID" value="HEW52946.1"/>
    <property type="molecule type" value="Genomic_DNA"/>
</dbReference>
<dbReference type="InterPro" id="IPR033749">
    <property type="entry name" value="Polyprenyl_synt_CS"/>
</dbReference>
<dbReference type="Gene3D" id="1.10.600.10">
    <property type="entry name" value="Farnesyl Diphosphate Synthase"/>
    <property type="match status" value="1"/>
</dbReference>
<name>A0A7C2V9B6_9CREN</name>
<dbReference type="GO" id="GO:0008299">
    <property type="term" value="P:isoprenoid biosynthetic process"/>
    <property type="evidence" value="ECO:0007669"/>
    <property type="project" value="UniProtKB-KW"/>
</dbReference>
<comment type="cofactor">
    <cofactor evidence="1">
        <name>Mg(2+)</name>
        <dbReference type="ChEBI" id="CHEBI:18420"/>
    </cofactor>
</comment>
<reference evidence="6" key="1">
    <citation type="journal article" date="2020" name="mSystems">
        <title>Genome- and Community-Level Interaction Insights into Carbon Utilization and Element Cycling Functions of Hydrothermarchaeota in Hydrothermal Sediment.</title>
        <authorList>
            <person name="Zhou Z."/>
            <person name="Liu Y."/>
            <person name="Xu W."/>
            <person name="Pan J."/>
            <person name="Luo Z.H."/>
            <person name="Li M."/>
        </authorList>
    </citation>
    <scope>NUCLEOTIDE SEQUENCE [LARGE SCALE GENOMIC DNA]</scope>
    <source>
        <strain evidence="6">SpSt-16</strain>
    </source>
</reference>
<sequence>MKIMNFLEYATRISEKVDQLVFDVIRGSPPELYDATLHYIKAGGKRLRPLITVLASRIAGGSEDIAIPGAAAVEVLHTFTLIHDDIIDKDVYRRGVPTVHRLWGIDMAIIAGDTLHAYAYKCLLSSLKLGLPEERILKAVQHLTQVTITIAEGQAADMLLPARQKATIDDYLDMISKKTAALFAASAAIGVVLAGGGEDRCQKD</sequence>